<evidence type="ECO:0000256" key="3">
    <source>
        <dbReference type="ARBA" id="ARBA00023315"/>
    </source>
</evidence>
<dbReference type="InterPro" id="IPR032098">
    <property type="entry name" value="Acyltransf_C"/>
</dbReference>
<evidence type="ECO:0000256" key="2">
    <source>
        <dbReference type="ARBA" id="ARBA00022679"/>
    </source>
</evidence>
<dbReference type="CDD" id="cd07990">
    <property type="entry name" value="LPLAT_LCLAT1-like"/>
    <property type="match status" value="1"/>
</dbReference>
<gene>
    <name evidence="7" type="ORF">g.26868</name>
    <name evidence="8" type="ORF">g.26871</name>
</gene>
<dbReference type="InterPro" id="IPR002123">
    <property type="entry name" value="Plipid/glycerol_acylTrfase"/>
</dbReference>
<evidence type="ECO:0000259" key="6">
    <source>
        <dbReference type="SMART" id="SM00563"/>
    </source>
</evidence>
<reference evidence="7" key="1">
    <citation type="submission" date="2015-11" db="EMBL/GenBank/DDBJ databases">
        <title>De novo transcriptome assembly of four potential Pierce s Disease insect vectors from Arizona vineyards.</title>
        <authorList>
            <person name="Tassone E.E."/>
        </authorList>
    </citation>
    <scope>NUCLEOTIDE SEQUENCE</scope>
</reference>
<dbReference type="GO" id="GO:0036149">
    <property type="term" value="P:phosphatidylinositol acyl-chain remodeling"/>
    <property type="evidence" value="ECO:0007669"/>
    <property type="project" value="TreeGrafter"/>
</dbReference>
<dbReference type="EMBL" id="GECZ01015436">
    <property type="protein sequence ID" value="JAS54333.1"/>
    <property type="molecule type" value="Transcribed_RNA"/>
</dbReference>
<feature type="compositionally biased region" description="Polar residues" evidence="4">
    <location>
        <begin position="227"/>
        <end position="247"/>
    </location>
</feature>
<protein>
    <recommendedName>
        <fullName evidence="6">Phospholipid/glycerol acyltransferase domain-containing protein</fullName>
    </recommendedName>
</protein>
<dbReference type="SMART" id="SM00563">
    <property type="entry name" value="PlsC"/>
    <property type="match status" value="1"/>
</dbReference>
<proteinExistence type="inferred from homology"/>
<dbReference type="Pfam" id="PF16076">
    <property type="entry name" value="Acyltransf_C"/>
    <property type="match status" value="1"/>
</dbReference>
<feature type="transmembrane region" description="Helical" evidence="5">
    <location>
        <begin position="392"/>
        <end position="417"/>
    </location>
</feature>
<sequence>MNNMGILVLFKVILRILFVLLNNIYCIPTYAVWMVILAPLKRYHPELYWRIEGTFFHWLLAMVSMWSWSAGYDIVEVGDDIRRCTEDRTLVIANHQSTADVPMLMATFNPRANVLPNIMWIMDRVFKFTNFGFVSVIHEDFFILSGRHHRDTAVLKLKKHIRESYIPLNRKLMVLFPEGGFLRKRREVSQRYALKNNLPVLNHVSLPRMGAMQGIVDVCGCQSDQVSPNNNTDMKSSGDDNSVSNEISPPPEDMSAVAPPNTNLSKENTPIDKTSEITPITTNPTKDLEMKTDYQLRWVLDITIAYPEGKPLDLPTIITGWRKPCQTFMFYRLYPGSQIPTDTEELTKWLISRWQEKEQILSTFYSTGEIPVSEYCSSPIPPQTVLQDPLRFFLLHVFFLTSSYLHFRIFTFLLATIW</sequence>
<dbReference type="PANTHER" id="PTHR10983:SF2">
    <property type="entry name" value="ACYL-COA:LYSOPHOSPHATIDYLGLYCEROL ACYLTRANSFERASE 1"/>
    <property type="match status" value="1"/>
</dbReference>
<keyword evidence="3" id="KW-0012">Acyltransferase</keyword>
<keyword evidence="5" id="KW-1133">Transmembrane helix</keyword>
<evidence type="ECO:0000256" key="5">
    <source>
        <dbReference type="SAM" id="Phobius"/>
    </source>
</evidence>
<dbReference type="GO" id="GO:0005783">
    <property type="term" value="C:endoplasmic reticulum"/>
    <property type="evidence" value="ECO:0007669"/>
    <property type="project" value="TreeGrafter"/>
</dbReference>
<accession>A0A1B6F3B1</accession>
<dbReference type="AlphaFoldDB" id="A0A1B6F3B1"/>
<organism evidence="7">
    <name type="scientific">Cuerna arida</name>
    <dbReference type="NCBI Taxonomy" id="1464854"/>
    <lineage>
        <taxon>Eukaryota</taxon>
        <taxon>Metazoa</taxon>
        <taxon>Ecdysozoa</taxon>
        <taxon>Arthropoda</taxon>
        <taxon>Hexapoda</taxon>
        <taxon>Insecta</taxon>
        <taxon>Pterygota</taxon>
        <taxon>Neoptera</taxon>
        <taxon>Paraneoptera</taxon>
        <taxon>Hemiptera</taxon>
        <taxon>Auchenorrhyncha</taxon>
        <taxon>Membracoidea</taxon>
        <taxon>Cicadellidae</taxon>
        <taxon>Cicadellinae</taxon>
        <taxon>Proconiini</taxon>
        <taxon>Cuerna</taxon>
    </lineage>
</organism>
<feature type="region of interest" description="Disordered" evidence="4">
    <location>
        <begin position="227"/>
        <end position="284"/>
    </location>
</feature>
<feature type="transmembrane region" description="Helical" evidence="5">
    <location>
        <begin position="12"/>
        <end position="36"/>
    </location>
</feature>
<evidence type="ECO:0000313" key="8">
    <source>
        <dbReference type="EMBL" id="JAS54333.1"/>
    </source>
</evidence>
<comment type="similarity">
    <text evidence="1">Belongs to the 1-acyl-sn-glycerol-3-phosphate acyltransferase family.</text>
</comment>
<feature type="domain" description="Phospholipid/glycerol acyltransferase" evidence="6">
    <location>
        <begin position="89"/>
        <end position="208"/>
    </location>
</feature>
<dbReference type="EMBL" id="GECZ01025091">
    <property type="protein sequence ID" value="JAS44678.1"/>
    <property type="molecule type" value="Transcribed_RNA"/>
</dbReference>
<keyword evidence="5" id="KW-0812">Transmembrane</keyword>
<dbReference type="GO" id="GO:0016746">
    <property type="term" value="F:acyltransferase activity"/>
    <property type="evidence" value="ECO:0007669"/>
    <property type="project" value="UniProtKB-KW"/>
</dbReference>
<dbReference type="Pfam" id="PF01553">
    <property type="entry name" value="Acyltransferase"/>
    <property type="match status" value="1"/>
</dbReference>
<dbReference type="PANTHER" id="PTHR10983">
    <property type="entry name" value="1-ACYLGLYCEROL-3-PHOSPHATE ACYLTRANSFERASE-RELATED"/>
    <property type="match status" value="1"/>
</dbReference>
<keyword evidence="2" id="KW-0808">Transferase</keyword>
<evidence type="ECO:0000256" key="4">
    <source>
        <dbReference type="SAM" id="MobiDB-lite"/>
    </source>
</evidence>
<keyword evidence="5" id="KW-0472">Membrane</keyword>
<evidence type="ECO:0000256" key="1">
    <source>
        <dbReference type="ARBA" id="ARBA00008655"/>
    </source>
</evidence>
<dbReference type="SUPFAM" id="SSF69593">
    <property type="entry name" value="Glycerol-3-phosphate (1)-acyltransferase"/>
    <property type="match status" value="1"/>
</dbReference>
<evidence type="ECO:0000313" key="7">
    <source>
        <dbReference type="EMBL" id="JAS44678.1"/>
    </source>
</evidence>
<name>A0A1B6F3B1_9HEMI</name>